<gene>
    <name evidence="2" type="ORF">HERIO_2732</name>
</gene>
<feature type="chain" id="PRO_5013207750" evidence="1">
    <location>
        <begin position="17"/>
        <end position="48"/>
    </location>
</feature>
<sequence>MILFFYLFLLKHMSLFDEIKLLKINLRYAWKWKLKEDFCLICQQDFYS</sequence>
<evidence type="ECO:0000256" key="1">
    <source>
        <dbReference type="SAM" id="SignalP"/>
    </source>
</evidence>
<name>A0A1X0Q7K7_9MICR</name>
<reference evidence="2 3" key="1">
    <citation type="journal article" date="2017" name="Environ. Microbiol.">
        <title>Decay of the glycolytic pathway and adaptation to intranuclear parasitism within Enterocytozoonidae microsporidia.</title>
        <authorList>
            <person name="Wiredu Boakye D."/>
            <person name="Jaroenlak P."/>
            <person name="Prachumwat A."/>
            <person name="Williams T.A."/>
            <person name="Bateman K.S."/>
            <person name="Itsathitphaisarn O."/>
            <person name="Sritunyalucksana K."/>
            <person name="Paszkiewicz K.H."/>
            <person name="Moore K.A."/>
            <person name="Stentiford G.D."/>
            <person name="Williams B.A."/>
        </authorList>
    </citation>
    <scope>NUCLEOTIDE SEQUENCE [LARGE SCALE GENOMIC DNA]</scope>
    <source>
        <strain evidence="2 3">GB1</strain>
    </source>
</reference>
<dbReference type="Proteomes" id="UP000192356">
    <property type="component" value="Unassembled WGS sequence"/>
</dbReference>
<feature type="signal peptide" evidence="1">
    <location>
        <begin position="1"/>
        <end position="16"/>
    </location>
</feature>
<keyword evidence="3" id="KW-1185">Reference proteome</keyword>
<evidence type="ECO:0000313" key="3">
    <source>
        <dbReference type="Proteomes" id="UP000192356"/>
    </source>
</evidence>
<dbReference type="OrthoDB" id="1681166at2759"/>
<dbReference type="AlphaFoldDB" id="A0A1X0Q7K7"/>
<proteinExistence type="predicted"/>
<protein>
    <submittedName>
        <fullName evidence="2">Uncharacterized protein</fullName>
    </submittedName>
</protein>
<accession>A0A1X0Q7K7</accession>
<comment type="caution">
    <text evidence="2">The sequence shown here is derived from an EMBL/GenBank/DDBJ whole genome shotgun (WGS) entry which is preliminary data.</text>
</comment>
<dbReference type="EMBL" id="LVKB01000202">
    <property type="protein sequence ID" value="ORD95725.1"/>
    <property type="molecule type" value="Genomic_DNA"/>
</dbReference>
<keyword evidence="1" id="KW-0732">Signal</keyword>
<evidence type="ECO:0000313" key="2">
    <source>
        <dbReference type="EMBL" id="ORD95725.1"/>
    </source>
</evidence>
<feature type="non-terminal residue" evidence="2">
    <location>
        <position position="48"/>
    </location>
</feature>
<dbReference type="VEuPathDB" id="MicrosporidiaDB:HERIO_2732"/>
<organism evidence="2 3">
    <name type="scientific">Hepatospora eriocheir</name>
    <dbReference type="NCBI Taxonomy" id="1081669"/>
    <lineage>
        <taxon>Eukaryota</taxon>
        <taxon>Fungi</taxon>
        <taxon>Fungi incertae sedis</taxon>
        <taxon>Microsporidia</taxon>
        <taxon>Hepatosporidae</taxon>
        <taxon>Hepatospora</taxon>
    </lineage>
</organism>